<keyword evidence="3" id="KW-1185">Reference proteome</keyword>
<comment type="caution">
    <text evidence="2">The sequence shown here is derived from an EMBL/GenBank/DDBJ whole genome shotgun (WGS) entry which is preliminary data.</text>
</comment>
<dbReference type="Gene3D" id="1.10.260.40">
    <property type="entry name" value="lambda repressor-like DNA-binding domains"/>
    <property type="match status" value="1"/>
</dbReference>
<feature type="domain" description="HTH cro/C1-type" evidence="1">
    <location>
        <begin position="5"/>
        <end position="58"/>
    </location>
</feature>
<protein>
    <submittedName>
        <fullName evidence="2">XRE family transcriptional regulator</fullName>
    </submittedName>
</protein>
<dbReference type="RefSeq" id="WP_311596212.1">
    <property type="nucleotide sequence ID" value="NZ_JAVREM010000004.1"/>
</dbReference>
<dbReference type="EMBL" id="JAVREM010000004">
    <property type="protein sequence ID" value="MDT0317919.1"/>
    <property type="molecule type" value="Genomic_DNA"/>
</dbReference>
<evidence type="ECO:0000313" key="2">
    <source>
        <dbReference type="EMBL" id="MDT0317919.1"/>
    </source>
</evidence>
<dbReference type="SMART" id="SM00530">
    <property type="entry name" value="HTH_XRE"/>
    <property type="match status" value="1"/>
</dbReference>
<name>A0ABU2LK06_9ACTN</name>
<evidence type="ECO:0000313" key="3">
    <source>
        <dbReference type="Proteomes" id="UP001183420"/>
    </source>
</evidence>
<organism evidence="2 3">
    <name type="scientific">Streptomyces millisiae</name>
    <dbReference type="NCBI Taxonomy" id="3075542"/>
    <lineage>
        <taxon>Bacteria</taxon>
        <taxon>Bacillati</taxon>
        <taxon>Actinomycetota</taxon>
        <taxon>Actinomycetes</taxon>
        <taxon>Kitasatosporales</taxon>
        <taxon>Streptomycetaceae</taxon>
        <taxon>Streptomyces</taxon>
    </lineage>
</organism>
<dbReference type="SUPFAM" id="SSF47413">
    <property type="entry name" value="lambda repressor-like DNA-binding domains"/>
    <property type="match status" value="1"/>
</dbReference>
<dbReference type="CDD" id="cd00138">
    <property type="entry name" value="PLDc_SF"/>
    <property type="match status" value="1"/>
</dbReference>
<dbReference type="PROSITE" id="PS50943">
    <property type="entry name" value="HTH_CROC1"/>
    <property type="match status" value="1"/>
</dbReference>
<gene>
    <name evidence="2" type="ORF">RNC47_06120</name>
</gene>
<dbReference type="CDD" id="cd00093">
    <property type="entry name" value="HTH_XRE"/>
    <property type="match status" value="1"/>
</dbReference>
<proteinExistence type="predicted"/>
<sequence>MNYVLREALTRARLTVVDVAADLGVDPKTVERWIAGRMPHPRSRGRLSALLNVPEAELWPDTTIPGKRPECIGQAVTTTYPHRWCVPPDVWREFFASAERSIDLLVYSGLFLIEDTAILRILKAKASSGVEVRLLLGDPSSEHVAIQGAEEGIGDAMSARIRNAFVLLCPLVSVPGIEIRSHNTTLYNSIFRADDGLLINMHLHGQPAAHSPVVRLYSLGAAELIRTYMDSFEQVWAKAGPQQQVR</sequence>
<dbReference type="InterPro" id="IPR001387">
    <property type="entry name" value="Cro/C1-type_HTH"/>
</dbReference>
<accession>A0ABU2LK06</accession>
<evidence type="ECO:0000259" key="1">
    <source>
        <dbReference type="PROSITE" id="PS50943"/>
    </source>
</evidence>
<dbReference type="InterPro" id="IPR010982">
    <property type="entry name" value="Lambda_DNA-bd_dom_sf"/>
</dbReference>
<dbReference type="Proteomes" id="UP001183420">
    <property type="component" value="Unassembled WGS sequence"/>
</dbReference>
<dbReference type="SUPFAM" id="SSF56024">
    <property type="entry name" value="Phospholipase D/nuclease"/>
    <property type="match status" value="1"/>
</dbReference>
<dbReference type="Gene3D" id="3.30.870.10">
    <property type="entry name" value="Endonuclease Chain A"/>
    <property type="match status" value="1"/>
</dbReference>
<reference evidence="3" key="1">
    <citation type="submission" date="2023-07" db="EMBL/GenBank/DDBJ databases">
        <title>30 novel species of actinomycetes from the DSMZ collection.</title>
        <authorList>
            <person name="Nouioui I."/>
        </authorList>
    </citation>
    <scope>NUCLEOTIDE SEQUENCE [LARGE SCALE GENOMIC DNA]</scope>
    <source>
        <strain evidence="3">DSM 44918</strain>
    </source>
</reference>